<dbReference type="InterPro" id="IPR000719">
    <property type="entry name" value="Prot_kinase_dom"/>
</dbReference>
<dbReference type="PROSITE" id="PS50011">
    <property type="entry name" value="PROTEIN_KINASE_DOM"/>
    <property type="match status" value="3"/>
</dbReference>
<evidence type="ECO:0000256" key="6">
    <source>
        <dbReference type="ARBA" id="ARBA00022840"/>
    </source>
</evidence>
<gene>
    <name evidence="11" type="ORF">ISN45_Aa04g009280</name>
</gene>
<evidence type="ECO:0000256" key="3">
    <source>
        <dbReference type="ARBA" id="ARBA00022679"/>
    </source>
</evidence>
<evidence type="ECO:0000259" key="10">
    <source>
        <dbReference type="PROSITE" id="PS50011"/>
    </source>
</evidence>
<evidence type="ECO:0000256" key="9">
    <source>
        <dbReference type="SAM" id="Coils"/>
    </source>
</evidence>
<feature type="domain" description="Protein kinase" evidence="10">
    <location>
        <begin position="1098"/>
        <end position="1449"/>
    </location>
</feature>
<dbReference type="Proteomes" id="UP000694240">
    <property type="component" value="Chromosome 9"/>
</dbReference>
<accession>A0A8T2A669</accession>
<dbReference type="PANTHER" id="PTHR43895:SF104">
    <property type="entry name" value="CBL-INTERACTING SERINE_THREONINE-PROTEIN KINASE 3"/>
    <property type="match status" value="1"/>
</dbReference>
<proteinExistence type="inferred from homology"/>
<evidence type="ECO:0000256" key="4">
    <source>
        <dbReference type="ARBA" id="ARBA00022741"/>
    </source>
</evidence>
<evidence type="ECO:0000256" key="7">
    <source>
        <dbReference type="ARBA" id="ARBA00058225"/>
    </source>
</evidence>
<keyword evidence="6 8" id="KW-0067">ATP-binding</keyword>
<dbReference type="PANTHER" id="PTHR43895">
    <property type="entry name" value="CALCIUM/CALMODULIN-DEPENDENT PROTEIN KINASE KINASE-RELATED"/>
    <property type="match status" value="1"/>
</dbReference>
<dbReference type="GO" id="GO:0005524">
    <property type="term" value="F:ATP binding"/>
    <property type="evidence" value="ECO:0007669"/>
    <property type="project" value="UniProtKB-UniRule"/>
</dbReference>
<dbReference type="Pfam" id="PF00069">
    <property type="entry name" value="Pkinase"/>
    <property type="match status" value="3"/>
</dbReference>
<dbReference type="FunFam" id="1.10.510.10:FF:000571">
    <property type="entry name" value="Maternal embryonic leucine zipper kinase"/>
    <property type="match status" value="2"/>
</dbReference>
<feature type="binding site" evidence="8">
    <location>
        <position position="480"/>
    </location>
    <ligand>
        <name>ATP</name>
        <dbReference type="ChEBI" id="CHEBI:30616"/>
    </ligand>
</feature>
<feature type="coiled-coil region" evidence="9">
    <location>
        <begin position="249"/>
        <end position="283"/>
    </location>
</feature>
<sequence length="1449" mass="163763">MASSRVSDLPHQRGIAGEIKSQNVAWKLEDKTGKFLETLEILSLWQQVKRREGKYEVGRTIGEGTFAKVKFARNSETGEPVALKILDKDKVLKHKMAEQIRREIATMKLIKHPNVVLLYEVVMASKTKIFIILEYVTGGELFDKIVNDGRMKENEARRYFQQLIHAVDYCHSRGVYHRDLKSVVKRSIKGPLNIDNNYLPTINLILKQETRVKGSKALPFSFLTSRSQTAMGELKDASTAQQTALETIIADQQEEREQTKSMVEEIREEQAKIKETMKVEKEEVINKIQSLGFVFGVDAGEEEREAAFVSKLQRKNDISEGRIMSRENSIATHSGGPWAKRTEGKERWHHLTDGGGEWTVRQIGHVSEEDKLGSWMGDSKISSGEFSCPPWLSLGAMNLITRILDPNLMTVNIPSSTKSSYGSSIEVERRHSRIPQGMNRRQQVKRIVGKYEVGRTIGEGTFAKVKFARNSETGEPVALKILDKDKVLKHKMAEQIRREIATMKLIKHPNVVLLYEVVMASKTKIFIILEYVTGGELFDKIVNDGRMKENEARRYFQQLIHAVDYCHSRGVYHRDLKSVVKRSIKGPLNIDNNYLPTINLILKQETRVKGSKALPFSFLTSRSQTAMGELKDASTAQQTALETIIADQQEEREQTKSMVEEIREEQAKIKETMKVEKEEVINKIQSLGFVFGVDAGEEEREAAFVSKLQRKNDISEGRIMSRENSIATHSGGPWAKRTEGKERWHHLTDGGGEWTVRQIGHVSEEDKLGSWMGDSKMEFSTYDGSTNAIEWLQKCEDYFDDQGIYNDDTKVPQATFVLTGNAYHWHNNLRRLINHRLCREEFKKICKIRFGRADTINPIGELSNLRHTGTKDEYCEQFKECLGRQTKLKGEQQLRLFCAGLTDSLRKEVEYLRPKTIFKAMEYARDNEYKIECDKRVRTFGGHTAPTACYSAPISKPMLSGYRGSSSVAEKLGIPIRRRPDGVVALADGGKCPVDSLCKGISMTVQGHQFEGDCFAIPLSGFDVVLGISSGEFSCPPWLSLGAMNLITRILDPNLMTVNIPSSTKSSYGSSIEVERRHSRIPQGMNRRQQVKRIVGKYEVGRTIGEGTFAKVKFARNSETGEPVALKILDKDKVLKHKMAEQIRKEIATMKLIKHPNVVQLYEVVMASKTKIFIILEYVTGGELFDKIVNDGRMKEYEARRYFQQLIHAVDYPHSRDGEDPEDEPMDDEDLKLSLNAMKGEHNESTIQVNANIDNGSGWILLDTRSIHNFIRSSVAEKLGIPIQRRPDRVVALADGGKCPVDGLCHQSAHLAAHLAARQSDHLAGHLAAPHPSQLNAVHALQLILNISSQLILRSSTQFMLRSSSFKLNAVHVSQLNTVHDSLLFSSCFAIHSSQLFNSSAHASQLTHRSSSAHISQLKRRSSYFTIKIHNNLDLKCVKFLKDISISIK</sequence>
<feature type="domain" description="Protein kinase" evidence="10">
    <location>
        <begin position="451"/>
        <end position="705"/>
    </location>
</feature>
<comment type="similarity">
    <text evidence="1">Belongs to the protein kinase superfamily. CAMK Ser/Thr protein kinase family. SNF1 subfamily.</text>
</comment>
<keyword evidence="12" id="KW-1185">Reference proteome</keyword>
<comment type="caution">
    <text evidence="11">The sequence shown here is derived from an EMBL/GenBank/DDBJ whole genome shotgun (WGS) entry which is preliminary data.</text>
</comment>
<dbReference type="GO" id="GO:0007165">
    <property type="term" value="P:signal transduction"/>
    <property type="evidence" value="ECO:0007669"/>
    <property type="project" value="TreeGrafter"/>
</dbReference>
<evidence type="ECO:0000313" key="11">
    <source>
        <dbReference type="EMBL" id="KAG7568090.1"/>
    </source>
</evidence>
<evidence type="ECO:0000256" key="8">
    <source>
        <dbReference type="PROSITE-ProRule" id="PRU10141"/>
    </source>
</evidence>
<feature type="binding site" evidence="8">
    <location>
        <position position="1127"/>
    </location>
    <ligand>
        <name>ATP</name>
        <dbReference type="ChEBI" id="CHEBI:30616"/>
    </ligand>
</feature>
<protein>
    <submittedName>
        <fullName evidence="11">Protein kinase domain</fullName>
    </submittedName>
</protein>
<keyword evidence="3" id="KW-0808">Transferase</keyword>
<reference evidence="11 12" key="1">
    <citation type="submission" date="2020-12" db="EMBL/GenBank/DDBJ databases">
        <title>Concerted genomic and epigenomic changes stabilize Arabidopsis allopolyploids.</title>
        <authorList>
            <person name="Chen Z."/>
        </authorList>
    </citation>
    <scope>NUCLEOTIDE SEQUENCE [LARGE SCALE GENOMIC DNA]</scope>
    <source>
        <strain evidence="11">Allo738</strain>
        <tissue evidence="11">Leaf</tissue>
    </source>
</reference>
<comment type="function">
    <text evidence="7">CIPK serine-threonine protein kinases interact with CBL proteins. Binding of a CBL protein to the regulatory NAF domain of CIPK protein lead to the activation of the kinase in a calcium-dependent manner.</text>
</comment>
<organism evidence="11 12">
    <name type="scientific">Arabidopsis thaliana x Arabidopsis arenosa</name>
    <dbReference type="NCBI Taxonomy" id="1240361"/>
    <lineage>
        <taxon>Eukaryota</taxon>
        <taxon>Viridiplantae</taxon>
        <taxon>Streptophyta</taxon>
        <taxon>Embryophyta</taxon>
        <taxon>Tracheophyta</taxon>
        <taxon>Spermatophyta</taxon>
        <taxon>Magnoliopsida</taxon>
        <taxon>eudicotyledons</taxon>
        <taxon>Gunneridae</taxon>
        <taxon>Pentapetalae</taxon>
        <taxon>rosids</taxon>
        <taxon>malvids</taxon>
        <taxon>Brassicales</taxon>
        <taxon>Brassicaceae</taxon>
        <taxon>Camelineae</taxon>
        <taxon>Arabidopsis</taxon>
    </lineage>
</organism>
<dbReference type="CDD" id="cd00303">
    <property type="entry name" value="retropepsin_like"/>
    <property type="match status" value="2"/>
</dbReference>
<evidence type="ECO:0000256" key="2">
    <source>
        <dbReference type="ARBA" id="ARBA00022527"/>
    </source>
</evidence>
<dbReference type="EMBL" id="JAEFBK010000009">
    <property type="protein sequence ID" value="KAG7568090.1"/>
    <property type="molecule type" value="Genomic_DNA"/>
</dbReference>
<feature type="binding site" evidence="8">
    <location>
        <position position="84"/>
    </location>
    <ligand>
        <name>ATP</name>
        <dbReference type="ChEBI" id="CHEBI:30616"/>
    </ligand>
</feature>
<keyword evidence="2" id="KW-0723">Serine/threonine-protein kinase</keyword>
<evidence type="ECO:0000256" key="5">
    <source>
        <dbReference type="ARBA" id="ARBA00022777"/>
    </source>
</evidence>
<dbReference type="FunFam" id="3.30.200.20:FF:000096">
    <property type="entry name" value="Non-specific serine/threonine protein kinase"/>
    <property type="match status" value="3"/>
</dbReference>
<keyword evidence="4 8" id="KW-0547">Nucleotide-binding</keyword>
<keyword evidence="9" id="KW-0175">Coiled coil</keyword>
<dbReference type="PROSITE" id="PS00107">
    <property type="entry name" value="PROTEIN_KINASE_ATP"/>
    <property type="match status" value="3"/>
</dbReference>
<evidence type="ECO:0000313" key="12">
    <source>
        <dbReference type="Proteomes" id="UP000694240"/>
    </source>
</evidence>
<name>A0A8T2A669_9BRAS</name>
<dbReference type="InterPro" id="IPR017441">
    <property type="entry name" value="Protein_kinase_ATP_BS"/>
</dbReference>
<evidence type="ECO:0000256" key="1">
    <source>
        <dbReference type="ARBA" id="ARBA00006234"/>
    </source>
</evidence>
<feature type="domain" description="Protein kinase" evidence="10">
    <location>
        <begin position="55"/>
        <end position="434"/>
    </location>
</feature>
<keyword evidence="5 11" id="KW-0418">Kinase</keyword>
<feature type="coiled-coil region" evidence="9">
    <location>
        <begin position="645"/>
        <end position="679"/>
    </location>
</feature>
<dbReference type="GO" id="GO:0004674">
    <property type="term" value="F:protein serine/threonine kinase activity"/>
    <property type="evidence" value="ECO:0007669"/>
    <property type="project" value="UniProtKB-KW"/>
</dbReference>